<evidence type="ECO:0000256" key="11">
    <source>
        <dbReference type="ARBA" id="ARBA00022730"/>
    </source>
</evidence>
<evidence type="ECO:0000256" key="6">
    <source>
        <dbReference type="ARBA" id="ARBA00022552"/>
    </source>
</evidence>
<evidence type="ECO:0000256" key="1">
    <source>
        <dbReference type="ARBA" id="ARBA00001946"/>
    </source>
</evidence>
<organism evidence="18 19">
    <name type="scientific">Desulfobotulus alkaliphilus</name>
    <dbReference type="NCBI Taxonomy" id="622671"/>
    <lineage>
        <taxon>Bacteria</taxon>
        <taxon>Pseudomonadati</taxon>
        <taxon>Thermodesulfobacteriota</taxon>
        <taxon>Desulfobacteria</taxon>
        <taxon>Desulfobacterales</taxon>
        <taxon>Desulfobacteraceae</taxon>
        <taxon>Desulfobotulus</taxon>
    </lineage>
</organism>
<evidence type="ECO:0000256" key="13">
    <source>
        <dbReference type="ARBA" id="ARBA00022801"/>
    </source>
</evidence>
<protein>
    <recommendedName>
        <fullName evidence="4">Ribonuclease G</fullName>
    </recommendedName>
</protein>
<dbReference type="AlphaFoldDB" id="A0A562S2H7"/>
<dbReference type="Pfam" id="PF10150">
    <property type="entry name" value="RNase_E_G"/>
    <property type="match status" value="1"/>
</dbReference>
<dbReference type="GO" id="GO:0004540">
    <property type="term" value="F:RNA nuclease activity"/>
    <property type="evidence" value="ECO:0007669"/>
    <property type="project" value="InterPro"/>
</dbReference>
<dbReference type="Proteomes" id="UP000318307">
    <property type="component" value="Unassembled WGS sequence"/>
</dbReference>
<dbReference type="CDD" id="cd04453">
    <property type="entry name" value="S1_RNase_E"/>
    <property type="match status" value="1"/>
</dbReference>
<dbReference type="GO" id="GO:0008033">
    <property type="term" value="P:tRNA processing"/>
    <property type="evidence" value="ECO:0007669"/>
    <property type="project" value="UniProtKB-KW"/>
</dbReference>
<evidence type="ECO:0000256" key="8">
    <source>
        <dbReference type="ARBA" id="ARBA00022694"/>
    </source>
</evidence>
<dbReference type="Gene3D" id="3.40.1260.20">
    <property type="entry name" value="Ribonuclease E, catalytic domain"/>
    <property type="match status" value="1"/>
</dbReference>
<comment type="caution">
    <text evidence="18">The sequence shown here is derived from an EMBL/GenBank/DDBJ whole genome shotgun (WGS) entry which is preliminary data.</text>
</comment>
<name>A0A562S2H7_9BACT</name>
<dbReference type="PANTHER" id="PTHR30001:SF0">
    <property type="entry name" value="RIBONUCLEASE G"/>
    <property type="match status" value="1"/>
</dbReference>
<keyword evidence="19" id="KW-1185">Reference proteome</keyword>
<dbReference type="InterPro" id="IPR003029">
    <property type="entry name" value="S1_domain"/>
</dbReference>
<evidence type="ECO:0000256" key="2">
    <source>
        <dbReference type="ARBA" id="ARBA00004496"/>
    </source>
</evidence>
<proteinExistence type="inferred from homology"/>
<dbReference type="InterPro" id="IPR004659">
    <property type="entry name" value="RNase_E/G"/>
</dbReference>
<keyword evidence="8" id="KW-0819">tRNA processing</keyword>
<dbReference type="GO" id="GO:0005737">
    <property type="term" value="C:cytoplasm"/>
    <property type="evidence" value="ECO:0007669"/>
    <property type="project" value="UniProtKB-SubCell"/>
</dbReference>
<evidence type="ECO:0000256" key="9">
    <source>
        <dbReference type="ARBA" id="ARBA00022722"/>
    </source>
</evidence>
<dbReference type="NCBIfam" id="TIGR00757">
    <property type="entry name" value="RNaseEG"/>
    <property type="match status" value="1"/>
</dbReference>
<dbReference type="PROSITE" id="PS50126">
    <property type="entry name" value="S1"/>
    <property type="match status" value="1"/>
</dbReference>
<dbReference type="InterPro" id="IPR012340">
    <property type="entry name" value="NA-bd_OB-fold"/>
</dbReference>
<evidence type="ECO:0000256" key="10">
    <source>
        <dbReference type="ARBA" id="ARBA00022723"/>
    </source>
</evidence>
<keyword evidence="9" id="KW-0540">Nuclease</keyword>
<keyword evidence="13" id="KW-0378">Hydrolase</keyword>
<evidence type="ECO:0000256" key="5">
    <source>
        <dbReference type="ARBA" id="ARBA00022490"/>
    </source>
</evidence>
<evidence type="ECO:0000256" key="12">
    <source>
        <dbReference type="ARBA" id="ARBA00022759"/>
    </source>
</evidence>
<keyword evidence="15" id="KW-0694">RNA-binding</keyword>
<dbReference type="GO" id="GO:0046872">
    <property type="term" value="F:metal ion binding"/>
    <property type="evidence" value="ECO:0007669"/>
    <property type="project" value="UniProtKB-KW"/>
</dbReference>
<feature type="compositionally biased region" description="Acidic residues" evidence="16">
    <location>
        <begin position="91"/>
        <end position="100"/>
    </location>
</feature>
<dbReference type="InterPro" id="IPR019307">
    <property type="entry name" value="RNA-bd_AU-1/RNase_E/G"/>
</dbReference>
<comment type="subcellular location">
    <subcellularLocation>
        <location evidence="2">Cytoplasm</location>
    </subcellularLocation>
</comment>
<evidence type="ECO:0000259" key="17">
    <source>
        <dbReference type="PROSITE" id="PS50126"/>
    </source>
</evidence>
<comment type="similarity">
    <text evidence="3">Belongs to the RNase E/G family. RNase G subfamily.</text>
</comment>
<keyword evidence="5" id="KW-0963">Cytoplasm</keyword>
<keyword evidence="7" id="KW-0820">tRNA-binding</keyword>
<gene>
    <name evidence="18" type="ORF">LZ24_00638</name>
</gene>
<dbReference type="SMART" id="SM00316">
    <property type="entry name" value="S1"/>
    <property type="match status" value="1"/>
</dbReference>
<evidence type="ECO:0000256" key="15">
    <source>
        <dbReference type="ARBA" id="ARBA00022884"/>
    </source>
</evidence>
<dbReference type="GO" id="GO:0004519">
    <property type="term" value="F:endonuclease activity"/>
    <property type="evidence" value="ECO:0007669"/>
    <property type="project" value="UniProtKB-KW"/>
</dbReference>
<evidence type="ECO:0000256" key="16">
    <source>
        <dbReference type="SAM" id="MobiDB-lite"/>
    </source>
</evidence>
<dbReference type="GO" id="GO:0016787">
    <property type="term" value="F:hydrolase activity"/>
    <property type="evidence" value="ECO:0007669"/>
    <property type="project" value="UniProtKB-KW"/>
</dbReference>
<dbReference type="SUPFAM" id="SSF50249">
    <property type="entry name" value="Nucleic acid-binding proteins"/>
    <property type="match status" value="1"/>
</dbReference>
<sequence>MPVKVQERDVLKKELIVNVAPGETRVALLENGVLAEFFVERGEEENITGSIYKGRVQRVLPGMQAAFVDIGLKQAAFLYVDDVMPDPCGLEVEDPEDETEGPPRALGKNNRESRHRIEALLKEGQELMVQVIKAPVGTKGARITTQISLPGRFLVLMPTVPHVGISRKILCDGERQRLKDLVEAHRNSEHGYIFRTAAEGVEAPAVSREIDVLDRLWEMIQARYKNQKAPTRIHRDLSVTFRSLRDLLTHDDARRLVIDSREGCEAVRQFLGRTMPDLEVDVVHYSGKALIFDAYNVEAEIQRALKKKVWLKSGGYIVIEQTEALVAIDVNTGRYVGKENFEETILLTNLEAVREIAHQIRLRNLCGIIIIDFIDMARPANQDRVYQAFRDAVQADRVKTNILPMSELGLVQMTRKRTRKSLSRILCSNCPCCDGRGHVASPVSLCFQIYRELLRYAADAAGEGFTIVCHPETAEEILRGSRSLVDVIEKKTGMQVQVTADPACHPEEFDIVENLKVKTRPDTGESG</sequence>
<dbReference type="Gene3D" id="2.40.50.140">
    <property type="entry name" value="Nucleic acid-binding proteins"/>
    <property type="match status" value="1"/>
</dbReference>
<evidence type="ECO:0000256" key="3">
    <source>
        <dbReference type="ARBA" id="ARBA00005663"/>
    </source>
</evidence>
<dbReference type="GO" id="GO:0000049">
    <property type="term" value="F:tRNA binding"/>
    <property type="evidence" value="ECO:0007669"/>
    <property type="project" value="UniProtKB-KW"/>
</dbReference>
<feature type="domain" description="S1 motif" evidence="17">
    <location>
        <begin position="49"/>
        <end position="152"/>
    </location>
</feature>
<evidence type="ECO:0000313" key="19">
    <source>
        <dbReference type="Proteomes" id="UP000318307"/>
    </source>
</evidence>
<keyword evidence="10" id="KW-0479">Metal-binding</keyword>
<dbReference type="InterPro" id="IPR048583">
    <property type="entry name" value="RNase_E_G_thioredoxin-like"/>
</dbReference>
<dbReference type="GO" id="GO:0019843">
    <property type="term" value="F:rRNA binding"/>
    <property type="evidence" value="ECO:0007669"/>
    <property type="project" value="UniProtKB-KW"/>
</dbReference>
<dbReference type="PANTHER" id="PTHR30001">
    <property type="entry name" value="RIBONUCLEASE"/>
    <property type="match status" value="1"/>
</dbReference>
<reference evidence="18 19" key="1">
    <citation type="submission" date="2019-07" db="EMBL/GenBank/DDBJ databases">
        <title>Genome sequencing of 100 strains of the haloalkaliphilic chemolithoautotrophic sulfur-oxidizing bacterium Thioalkalivibrio.</title>
        <authorList>
            <person name="Muyzer G."/>
        </authorList>
    </citation>
    <scope>NUCLEOTIDE SEQUENCE [LARGE SCALE GENOMIC DNA]</scope>
    <source>
        <strain evidence="18 19">ASO4-4</strain>
    </source>
</reference>
<accession>A0A562S2H7</accession>
<evidence type="ECO:0000256" key="14">
    <source>
        <dbReference type="ARBA" id="ARBA00022842"/>
    </source>
</evidence>
<evidence type="ECO:0000256" key="4">
    <source>
        <dbReference type="ARBA" id="ARBA00017719"/>
    </source>
</evidence>
<keyword evidence="6" id="KW-0698">rRNA processing</keyword>
<dbReference type="Pfam" id="PF20833">
    <property type="entry name" value="RNase_E_G_Thio"/>
    <property type="match status" value="1"/>
</dbReference>
<keyword evidence="12" id="KW-0255">Endonuclease</keyword>
<keyword evidence="14" id="KW-0460">Magnesium</keyword>
<keyword evidence="11" id="KW-0699">rRNA-binding</keyword>
<dbReference type="EMBL" id="VLLC01000003">
    <property type="protein sequence ID" value="TWI75591.1"/>
    <property type="molecule type" value="Genomic_DNA"/>
</dbReference>
<dbReference type="GO" id="GO:0006364">
    <property type="term" value="P:rRNA processing"/>
    <property type="evidence" value="ECO:0007669"/>
    <property type="project" value="UniProtKB-KW"/>
</dbReference>
<feature type="region of interest" description="Disordered" evidence="16">
    <location>
        <begin position="89"/>
        <end position="112"/>
    </location>
</feature>
<comment type="cofactor">
    <cofactor evidence="1">
        <name>Mg(2+)</name>
        <dbReference type="ChEBI" id="CHEBI:18420"/>
    </cofactor>
</comment>
<evidence type="ECO:0000256" key="7">
    <source>
        <dbReference type="ARBA" id="ARBA00022555"/>
    </source>
</evidence>
<evidence type="ECO:0000313" key="18">
    <source>
        <dbReference type="EMBL" id="TWI75591.1"/>
    </source>
</evidence>